<keyword evidence="2" id="KW-1185">Reference proteome</keyword>
<reference evidence="2" key="1">
    <citation type="journal article" date="2019" name="Int. J. Syst. Evol. Microbiol.">
        <title>The Global Catalogue of Microorganisms (GCM) 10K type strain sequencing project: providing services to taxonomists for standard genome sequencing and annotation.</title>
        <authorList>
            <consortium name="The Broad Institute Genomics Platform"/>
            <consortium name="The Broad Institute Genome Sequencing Center for Infectious Disease"/>
            <person name="Wu L."/>
            <person name="Ma J."/>
        </authorList>
    </citation>
    <scope>NUCLEOTIDE SEQUENCE [LARGE SCALE GENOMIC DNA]</scope>
    <source>
        <strain evidence="2">SHR3</strain>
    </source>
</reference>
<organism evidence="1 2">
    <name type="scientific">Thauera sinica</name>
    <dbReference type="NCBI Taxonomy" id="2665146"/>
    <lineage>
        <taxon>Bacteria</taxon>
        <taxon>Pseudomonadati</taxon>
        <taxon>Pseudomonadota</taxon>
        <taxon>Betaproteobacteria</taxon>
        <taxon>Rhodocyclales</taxon>
        <taxon>Zoogloeaceae</taxon>
        <taxon>Thauera</taxon>
    </lineage>
</organism>
<sequence length="189" mass="20975">MTRDEHAALIAELATLRSQRVKSRFGSVPGSVPRLEQLLAASTSDEDRAVLYTLLASECSKARNDSLYIDCLRRRIHDLPSDPMAHAGLAITLGMIEPSSSNEAIAIAEKALDVAKSQDRLVRYCATNLARLGLMLDDYTVLERALTELVGDAGSDRSEDIRYEFDFVDKIDVQRFDVGLLARYKELAQ</sequence>
<evidence type="ECO:0000313" key="1">
    <source>
        <dbReference type="EMBL" id="MFC5770959.1"/>
    </source>
</evidence>
<protein>
    <recommendedName>
        <fullName evidence="3">HEAT repeat domain-containing protein</fullName>
    </recommendedName>
</protein>
<gene>
    <name evidence="1" type="ORF">ACFPTN_16385</name>
</gene>
<evidence type="ECO:0008006" key="3">
    <source>
        <dbReference type="Google" id="ProtNLM"/>
    </source>
</evidence>
<name>A0ABW1AUY7_9RHOO</name>
<accession>A0ABW1AUY7</accession>
<dbReference type="EMBL" id="JBHSOG010000066">
    <property type="protein sequence ID" value="MFC5770959.1"/>
    <property type="molecule type" value="Genomic_DNA"/>
</dbReference>
<evidence type="ECO:0000313" key="2">
    <source>
        <dbReference type="Proteomes" id="UP001595974"/>
    </source>
</evidence>
<dbReference type="Proteomes" id="UP001595974">
    <property type="component" value="Unassembled WGS sequence"/>
</dbReference>
<dbReference type="RefSeq" id="WP_157748460.1">
    <property type="nucleotide sequence ID" value="NZ_JBHSOG010000066.1"/>
</dbReference>
<comment type="caution">
    <text evidence="1">The sequence shown here is derived from an EMBL/GenBank/DDBJ whole genome shotgun (WGS) entry which is preliminary data.</text>
</comment>
<proteinExistence type="predicted"/>